<dbReference type="Pfam" id="PF04002">
    <property type="entry name" value="RadC"/>
    <property type="match status" value="1"/>
</dbReference>
<dbReference type="GO" id="GO:0046872">
    <property type="term" value="F:metal ion binding"/>
    <property type="evidence" value="ECO:0007669"/>
    <property type="project" value="UniProtKB-KW"/>
</dbReference>
<keyword evidence="4" id="KW-0378">Hydrolase</keyword>
<dbReference type="GO" id="GO:0006508">
    <property type="term" value="P:proteolysis"/>
    <property type="evidence" value="ECO:0007669"/>
    <property type="project" value="UniProtKB-KW"/>
</dbReference>
<dbReference type="PROSITE" id="PS50249">
    <property type="entry name" value="MPN"/>
    <property type="match status" value="1"/>
</dbReference>
<evidence type="ECO:0000313" key="8">
    <source>
        <dbReference type="EMBL" id="QCA29473.1"/>
    </source>
</evidence>
<evidence type="ECO:0000256" key="3">
    <source>
        <dbReference type="ARBA" id="ARBA00022723"/>
    </source>
</evidence>
<proteinExistence type="inferred from homology"/>
<dbReference type="CDD" id="cd08071">
    <property type="entry name" value="MPN_DUF2466"/>
    <property type="match status" value="1"/>
</dbReference>
<accession>A0A7Z1YB31</accession>
<keyword evidence="10" id="KW-1185">Reference proteome</keyword>
<name>A0A4Z0D1H9_9ENTE</name>
<evidence type="ECO:0000256" key="1">
    <source>
        <dbReference type="ARBA" id="ARBA00010243"/>
    </source>
</evidence>
<dbReference type="InterPro" id="IPR037518">
    <property type="entry name" value="MPN"/>
</dbReference>
<dbReference type="InterPro" id="IPR025657">
    <property type="entry name" value="RadC_JAB"/>
</dbReference>
<keyword evidence="2" id="KW-0645">Protease</keyword>
<dbReference type="GO" id="GO:0008237">
    <property type="term" value="F:metallopeptidase activity"/>
    <property type="evidence" value="ECO:0007669"/>
    <property type="project" value="UniProtKB-KW"/>
</dbReference>
<keyword evidence="3" id="KW-0479">Metal-binding</keyword>
<dbReference type="PANTHER" id="PTHR30471">
    <property type="entry name" value="DNA REPAIR PROTEIN RADC"/>
    <property type="match status" value="1"/>
</dbReference>
<sequence length="155" mass="17593">MKDKTIICEEIISLKQVKRKRQSKLLPEKVTSSFSIAHWLTRHIGSQTQEYLVLICLNTKNEIINYSTVCIGTLNQSLAHPRDLLQRALLCNSANIIISHNHPSGISTPSSADEKFTKRLKEACEIVGISLLDHIIVTDNKDYYSFREVQPDCLN</sequence>
<dbReference type="Gene3D" id="3.40.140.10">
    <property type="entry name" value="Cytidine Deaminase, domain 2"/>
    <property type="match status" value="1"/>
</dbReference>
<evidence type="ECO:0000256" key="5">
    <source>
        <dbReference type="ARBA" id="ARBA00022833"/>
    </source>
</evidence>
<evidence type="ECO:0000313" key="9">
    <source>
        <dbReference type="EMBL" id="TFZ39601.1"/>
    </source>
</evidence>
<keyword evidence="6" id="KW-0482">Metalloprotease</keyword>
<organism evidence="8 10">
    <name type="scientific">Vagococcus xieshaowenii</name>
    <dbReference type="NCBI Taxonomy" id="2562451"/>
    <lineage>
        <taxon>Bacteria</taxon>
        <taxon>Bacillati</taxon>
        <taxon>Bacillota</taxon>
        <taxon>Bacilli</taxon>
        <taxon>Lactobacillales</taxon>
        <taxon>Enterococcaceae</taxon>
        <taxon>Vagococcus</taxon>
    </lineage>
</organism>
<dbReference type="PANTHER" id="PTHR30471:SF3">
    <property type="entry name" value="UPF0758 PROTEIN YEES-RELATED"/>
    <property type="match status" value="1"/>
</dbReference>
<dbReference type="EMBL" id="CP038865">
    <property type="protein sequence ID" value="QCA29473.1"/>
    <property type="molecule type" value="Genomic_DNA"/>
</dbReference>
<dbReference type="OrthoDB" id="9804482at2"/>
<comment type="similarity">
    <text evidence="1">Belongs to the UPF0758 family.</text>
</comment>
<dbReference type="KEGG" id="vac:E4Z98_09135"/>
<dbReference type="InterPro" id="IPR020891">
    <property type="entry name" value="UPF0758_CS"/>
</dbReference>
<dbReference type="PROSITE" id="PS01302">
    <property type="entry name" value="UPF0758"/>
    <property type="match status" value="1"/>
</dbReference>
<dbReference type="EMBL" id="SRHU01000032">
    <property type="protein sequence ID" value="TFZ39601.1"/>
    <property type="molecule type" value="Genomic_DNA"/>
</dbReference>
<keyword evidence="5" id="KW-0862">Zinc</keyword>
<dbReference type="InterPro" id="IPR001405">
    <property type="entry name" value="UPF0758"/>
</dbReference>
<reference evidence="9 11" key="1">
    <citation type="submission" date="2019-03" db="EMBL/GenBank/DDBJ databases">
        <title>Vagococcus sp. was isolated fron gut of Carduelis flavirostris.</title>
        <authorList>
            <person name="Ge Y."/>
        </authorList>
    </citation>
    <scope>NUCLEOTIDE SEQUENCE [LARGE SCALE GENOMIC DNA]</scope>
    <source>
        <strain evidence="9 11">CF-210</strain>
    </source>
</reference>
<evidence type="ECO:0000256" key="2">
    <source>
        <dbReference type="ARBA" id="ARBA00022670"/>
    </source>
</evidence>
<evidence type="ECO:0000313" key="10">
    <source>
        <dbReference type="Proteomes" id="UP000296883"/>
    </source>
</evidence>
<accession>A0A4Z0D1H9</accession>
<dbReference type="RefSeq" id="WP_135255046.1">
    <property type="nucleotide sequence ID" value="NZ_CP038865.1"/>
</dbReference>
<evidence type="ECO:0000256" key="4">
    <source>
        <dbReference type="ARBA" id="ARBA00022801"/>
    </source>
</evidence>
<protein>
    <submittedName>
        <fullName evidence="8">DNA repair protein RadC</fullName>
    </submittedName>
</protein>
<gene>
    <name evidence="9" type="ORF">E4031_08610</name>
    <name evidence="8" type="ORF">E4Z98_09135</name>
</gene>
<dbReference type="AlphaFoldDB" id="A0A4Z0D1H9"/>
<reference evidence="8 10" key="2">
    <citation type="journal article" date="2020" name="Int. J. Syst. Evol. Microbiol.">
        <title>Vagococcus xieshaowenii sp. nov., isolated from snow finch (Montifringilla taczanowskii) cloacal content.</title>
        <authorList>
            <person name="Ge Y."/>
            <person name="Yang J."/>
            <person name="Lai X.H."/>
            <person name="Zhang G."/>
            <person name="Jin D."/>
            <person name="Lu S."/>
            <person name="Wang B."/>
            <person name="Huang Y."/>
            <person name="Huang Y."/>
            <person name="Ren Z."/>
            <person name="Zhang X."/>
            <person name="Xu J."/>
        </authorList>
    </citation>
    <scope>NUCLEOTIDE SEQUENCE [LARGE SCALE GENOMIC DNA]</scope>
    <source>
        <strain evidence="8">Personal::cf-49</strain>
        <strain evidence="10">personal::cf-49</strain>
    </source>
</reference>
<feature type="domain" description="MPN" evidence="7">
    <location>
        <begin position="23"/>
        <end position="152"/>
    </location>
</feature>
<dbReference type="Proteomes" id="UP000297725">
    <property type="component" value="Unassembled WGS sequence"/>
</dbReference>
<dbReference type="Proteomes" id="UP000296883">
    <property type="component" value="Chromosome"/>
</dbReference>
<evidence type="ECO:0000313" key="11">
    <source>
        <dbReference type="Proteomes" id="UP000297725"/>
    </source>
</evidence>
<evidence type="ECO:0000259" key="7">
    <source>
        <dbReference type="PROSITE" id="PS50249"/>
    </source>
</evidence>
<evidence type="ECO:0000256" key="6">
    <source>
        <dbReference type="ARBA" id="ARBA00023049"/>
    </source>
</evidence>